<evidence type="ECO:0000259" key="5">
    <source>
        <dbReference type="Pfam" id="PF04542"/>
    </source>
</evidence>
<sequence>MDTAEIVPADCSDTELIRATLAGNQQAFRIIVERYEDSVAATVFSMVGNIPEAEDIGQETMIRLYQSLHTFKGEASLKTWICRIAINLSLDYLRRKKRRWLWFLDNGTEVLESIPNPSCNNRQWEQREAIQTSLMQLKPEFRAVVTLRLIQGYSTEETAEILQLPVGTVLSRLTRGKSKLLEQLKERI</sequence>
<evidence type="ECO:0000256" key="3">
    <source>
        <dbReference type="ARBA" id="ARBA00023082"/>
    </source>
</evidence>
<dbReference type="Gene3D" id="1.10.1740.10">
    <property type="match status" value="1"/>
</dbReference>
<protein>
    <submittedName>
        <fullName evidence="7">ECF RNA polymerase sigma factor SigW</fullName>
    </submittedName>
</protein>
<dbReference type="GO" id="GO:0016987">
    <property type="term" value="F:sigma factor activity"/>
    <property type="evidence" value="ECO:0007669"/>
    <property type="project" value="UniProtKB-KW"/>
</dbReference>
<name>A0A1X7ARX8_9GAMM</name>
<dbReference type="InterPro" id="IPR007627">
    <property type="entry name" value="RNA_pol_sigma70_r2"/>
</dbReference>
<gene>
    <name evidence="7" type="primary">sigW_2</name>
    <name evidence="7" type="ORF">EHSB41UT_04677</name>
</gene>
<evidence type="ECO:0000313" key="7">
    <source>
        <dbReference type="EMBL" id="SMA50859.1"/>
    </source>
</evidence>
<dbReference type="AlphaFoldDB" id="A0A1X7ARX8"/>
<keyword evidence="4" id="KW-0804">Transcription</keyword>
<dbReference type="InterPro" id="IPR013324">
    <property type="entry name" value="RNA_pol_sigma_r3/r4-like"/>
</dbReference>
<dbReference type="RefSeq" id="WP_165767386.1">
    <property type="nucleotide sequence ID" value="NZ_CBCSCN010000020.1"/>
</dbReference>
<dbReference type="InterPro" id="IPR039425">
    <property type="entry name" value="RNA_pol_sigma-70-like"/>
</dbReference>
<dbReference type="PANTHER" id="PTHR43133:SF51">
    <property type="entry name" value="RNA POLYMERASE SIGMA FACTOR"/>
    <property type="match status" value="1"/>
</dbReference>
<dbReference type="Gene3D" id="1.10.10.10">
    <property type="entry name" value="Winged helix-like DNA-binding domain superfamily/Winged helix DNA-binding domain"/>
    <property type="match status" value="1"/>
</dbReference>
<keyword evidence="8" id="KW-1185">Reference proteome</keyword>
<feature type="domain" description="RNA polymerase sigma factor 70 region 4 type 2" evidence="6">
    <location>
        <begin position="127"/>
        <end position="180"/>
    </location>
</feature>
<dbReference type="SUPFAM" id="SSF88946">
    <property type="entry name" value="Sigma2 domain of RNA polymerase sigma factors"/>
    <property type="match status" value="1"/>
</dbReference>
<evidence type="ECO:0000256" key="1">
    <source>
        <dbReference type="ARBA" id="ARBA00010641"/>
    </source>
</evidence>
<accession>A0A1X7ARX8</accession>
<evidence type="ECO:0000256" key="4">
    <source>
        <dbReference type="ARBA" id="ARBA00023163"/>
    </source>
</evidence>
<comment type="similarity">
    <text evidence="1">Belongs to the sigma-70 factor family. ECF subfamily.</text>
</comment>
<proteinExistence type="inferred from homology"/>
<dbReference type="InterPro" id="IPR013249">
    <property type="entry name" value="RNA_pol_sigma70_r4_t2"/>
</dbReference>
<dbReference type="EMBL" id="FWPT01000018">
    <property type="protein sequence ID" value="SMA50859.1"/>
    <property type="molecule type" value="Genomic_DNA"/>
</dbReference>
<dbReference type="GO" id="GO:0006352">
    <property type="term" value="P:DNA-templated transcription initiation"/>
    <property type="evidence" value="ECO:0007669"/>
    <property type="project" value="InterPro"/>
</dbReference>
<evidence type="ECO:0000256" key="2">
    <source>
        <dbReference type="ARBA" id="ARBA00023015"/>
    </source>
</evidence>
<dbReference type="InterPro" id="IPR013325">
    <property type="entry name" value="RNA_pol_sigma_r2"/>
</dbReference>
<dbReference type="GO" id="GO:0003677">
    <property type="term" value="F:DNA binding"/>
    <property type="evidence" value="ECO:0007669"/>
    <property type="project" value="InterPro"/>
</dbReference>
<dbReference type="Proteomes" id="UP000196573">
    <property type="component" value="Unassembled WGS sequence"/>
</dbReference>
<dbReference type="InterPro" id="IPR036388">
    <property type="entry name" value="WH-like_DNA-bd_sf"/>
</dbReference>
<dbReference type="SUPFAM" id="SSF88659">
    <property type="entry name" value="Sigma3 and sigma4 domains of RNA polymerase sigma factors"/>
    <property type="match status" value="1"/>
</dbReference>
<dbReference type="InterPro" id="IPR014284">
    <property type="entry name" value="RNA_pol_sigma-70_dom"/>
</dbReference>
<dbReference type="NCBIfam" id="TIGR02937">
    <property type="entry name" value="sigma70-ECF"/>
    <property type="match status" value="1"/>
</dbReference>
<keyword evidence="3" id="KW-0731">Sigma factor</keyword>
<evidence type="ECO:0000259" key="6">
    <source>
        <dbReference type="Pfam" id="PF08281"/>
    </source>
</evidence>
<evidence type="ECO:0000313" key="8">
    <source>
        <dbReference type="Proteomes" id="UP000196573"/>
    </source>
</evidence>
<dbReference type="CDD" id="cd06171">
    <property type="entry name" value="Sigma70_r4"/>
    <property type="match status" value="1"/>
</dbReference>
<dbReference type="Pfam" id="PF04542">
    <property type="entry name" value="Sigma70_r2"/>
    <property type="match status" value="1"/>
</dbReference>
<dbReference type="PANTHER" id="PTHR43133">
    <property type="entry name" value="RNA POLYMERASE ECF-TYPE SIGMA FACTO"/>
    <property type="match status" value="1"/>
</dbReference>
<feature type="domain" description="RNA polymerase sigma-70 region 2" evidence="5">
    <location>
        <begin position="31"/>
        <end position="99"/>
    </location>
</feature>
<reference evidence="7 8" key="1">
    <citation type="submission" date="2017-03" db="EMBL/GenBank/DDBJ databases">
        <authorList>
            <person name="Afonso C.L."/>
            <person name="Miller P.J."/>
            <person name="Scott M.A."/>
            <person name="Spackman E."/>
            <person name="Goraichik I."/>
            <person name="Dimitrov K.M."/>
            <person name="Suarez D.L."/>
            <person name="Swayne D.E."/>
        </authorList>
    </citation>
    <scope>NUCLEOTIDE SEQUENCE [LARGE SCALE GENOMIC DNA]</scope>
    <source>
        <strain evidence="7">SB41UT1</strain>
    </source>
</reference>
<keyword evidence="2" id="KW-0805">Transcription regulation</keyword>
<organism evidence="7 8">
    <name type="scientific">Parendozoicomonas haliclonae</name>
    <dbReference type="NCBI Taxonomy" id="1960125"/>
    <lineage>
        <taxon>Bacteria</taxon>
        <taxon>Pseudomonadati</taxon>
        <taxon>Pseudomonadota</taxon>
        <taxon>Gammaproteobacteria</taxon>
        <taxon>Oceanospirillales</taxon>
        <taxon>Endozoicomonadaceae</taxon>
        <taxon>Parendozoicomonas</taxon>
    </lineage>
</organism>
<dbReference type="Pfam" id="PF08281">
    <property type="entry name" value="Sigma70_r4_2"/>
    <property type="match status" value="1"/>
</dbReference>